<evidence type="ECO:0000313" key="21">
    <source>
        <dbReference type="Proteomes" id="UP000324209"/>
    </source>
</evidence>
<evidence type="ECO:0000256" key="2">
    <source>
        <dbReference type="ARBA" id="ARBA00001946"/>
    </source>
</evidence>
<evidence type="ECO:0000256" key="5">
    <source>
        <dbReference type="ARBA" id="ARBA00007837"/>
    </source>
</evidence>
<dbReference type="EMBL" id="CP036150">
    <property type="protein sequence ID" value="QEN08464.1"/>
    <property type="molecule type" value="Genomic_DNA"/>
</dbReference>
<evidence type="ECO:0000256" key="10">
    <source>
        <dbReference type="ARBA" id="ARBA00022597"/>
    </source>
</evidence>
<comment type="similarity">
    <text evidence="5">Belongs to the PEP-utilizing enzyme family.</text>
</comment>
<dbReference type="OrthoDB" id="9765468at2"/>
<dbReference type="SUPFAM" id="SSF52009">
    <property type="entry name" value="Phosphohistidine domain"/>
    <property type="match status" value="1"/>
</dbReference>
<evidence type="ECO:0000256" key="7">
    <source>
        <dbReference type="ARBA" id="ARBA00016544"/>
    </source>
</evidence>
<evidence type="ECO:0000256" key="3">
    <source>
        <dbReference type="ARBA" id="ARBA00002728"/>
    </source>
</evidence>
<keyword evidence="8" id="KW-0813">Transport</keyword>
<keyword evidence="21" id="KW-1185">Reference proteome</keyword>
<dbReference type="InterPro" id="IPR050499">
    <property type="entry name" value="PEP-utilizing_PTS_enzyme"/>
</dbReference>
<dbReference type="NCBIfam" id="TIGR01417">
    <property type="entry name" value="PTS_I_fam"/>
    <property type="match status" value="1"/>
</dbReference>
<evidence type="ECO:0000259" key="19">
    <source>
        <dbReference type="Pfam" id="PF05524"/>
    </source>
</evidence>
<evidence type="ECO:0000259" key="17">
    <source>
        <dbReference type="Pfam" id="PF00391"/>
    </source>
</evidence>
<keyword evidence="9" id="KW-0963">Cytoplasm</keyword>
<comment type="cofactor">
    <cofactor evidence="2">
        <name>Mg(2+)</name>
        <dbReference type="ChEBI" id="CHEBI:18420"/>
    </cofactor>
</comment>
<dbReference type="InterPro" id="IPR036637">
    <property type="entry name" value="Phosphohistidine_dom_sf"/>
</dbReference>
<proteinExistence type="inferred from homology"/>
<evidence type="ECO:0000313" key="20">
    <source>
        <dbReference type="EMBL" id="QEN08464.1"/>
    </source>
</evidence>
<feature type="domain" description="PEP-utilising enzyme mobile" evidence="17">
    <location>
        <begin position="348"/>
        <end position="418"/>
    </location>
</feature>
<dbReference type="InterPro" id="IPR008731">
    <property type="entry name" value="PTS_EIN"/>
</dbReference>
<evidence type="ECO:0000256" key="8">
    <source>
        <dbReference type="ARBA" id="ARBA00022448"/>
    </source>
</evidence>
<dbReference type="KEGG" id="ock:EXM22_10880"/>
<dbReference type="RefSeq" id="WP_149486545.1">
    <property type="nucleotide sequence ID" value="NZ_CP036150.1"/>
</dbReference>
<comment type="function">
    <text evidence="3">General (non sugar-specific) component of the phosphoenolpyruvate-dependent sugar phosphotransferase system (sugar PTS). This major carbohydrate active-transport system catalyzes the phosphorylation of incoming sugar substrates concomitantly with their translocation across the cell membrane. Enzyme I transfers the phosphoryl group from phosphoenolpyruvate (PEP) to the phosphoryl carrier protein (HPr).</text>
</comment>
<keyword evidence="13" id="KW-0479">Metal-binding</keyword>
<dbReference type="AlphaFoldDB" id="A0A5C1QPF6"/>
<dbReference type="InterPro" id="IPR040442">
    <property type="entry name" value="Pyrv_kinase-like_dom_sf"/>
</dbReference>
<dbReference type="GO" id="GO:0016301">
    <property type="term" value="F:kinase activity"/>
    <property type="evidence" value="ECO:0007669"/>
    <property type="project" value="UniProtKB-KW"/>
</dbReference>
<dbReference type="Pfam" id="PF05524">
    <property type="entry name" value="PEP-utilisers_N"/>
    <property type="match status" value="1"/>
</dbReference>
<gene>
    <name evidence="20" type="primary">ptsP</name>
    <name evidence="20" type="ORF">EXM22_10880</name>
</gene>
<evidence type="ECO:0000256" key="16">
    <source>
        <dbReference type="ARBA" id="ARBA00033235"/>
    </source>
</evidence>
<dbReference type="SUPFAM" id="SSF47831">
    <property type="entry name" value="Enzyme I of the PEP:sugar phosphotransferase system HPr-binding (sub)domain"/>
    <property type="match status" value="1"/>
</dbReference>
<name>A0A5C1QPF6_9SPIO</name>
<dbReference type="Pfam" id="PF02896">
    <property type="entry name" value="PEP-utilizers_C"/>
    <property type="match status" value="1"/>
</dbReference>
<evidence type="ECO:0000256" key="15">
    <source>
        <dbReference type="ARBA" id="ARBA00022842"/>
    </source>
</evidence>
<evidence type="ECO:0000256" key="6">
    <source>
        <dbReference type="ARBA" id="ARBA00012232"/>
    </source>
</evidence>
<reference evidence="20 21" key="1">
    <citation type="submission" date="2019-02" db="EMBL/GenBank/DDBJ databases">
        <title>Complete Genome Sequence and Methylome Analysis of free living Spirochaetas.</title>
        <authorList>
            <person name="Fomenkov A."/>
            <person name="Dubinina G."/>
            <person name="Leshcheva N."/>
            <person name="Mikheeva N."/>
            <person name="Grabovich M."/>
            <person name="Vincze T."/>
            <person name="Roberts R.J."/>
        </authorList>
    </citation>
    <scope>NUCLEOTIDE SEQUENCE [LARGE SCALE GENOMIC DNA]</scope>
    <source>
        <strain evidence="20 21">K2</strain>
    </source>
</reference>
<dbReference type="GO" id="GO:0005737">
    <property type="term" value="C:cytoplasm"/>
    <property type="evidence" value="ECO:0007669"/>
    <property type="project" value="UniProtKB-SubCell"/>
</dbReference>
<dbReference type="GO" id="GO:0046872">
    <property type="term" value="F:metal ion binding"/>
    <property type="evidence" value="ECO:0007669"/>
    <property type="project" value="UniProtKB-KW"/>
</dbReference>
<evidence type="ECO:0000256" key="11">
    <source>
        <dbReference type="ARBA" id="ARBA00022679"/>
    </source>
</evidence>
<sequence length="769" mass="85495">MEFEPVLCDYYIIEVQNFTKSLKSISNKASLFESDGEMDGFLKEAVSLLMAEAGAATGSIFIFDEASSELVFRVGYDKGEFWDTKRCSSKKIPRRFSLDDSEVGRAFKEDILHILHFPDPDDQNLTISRIMVPVVRGPDKIGALIMSGPGSEVFDGVNKADLRRAASLLGDMLSEATAFMVHSHMEPSFVRVPDSRVILGLKASEGLAEGVALPIWSDMDSVAEMIQESGDPEQELQVFETALLHSQDQLKRIQKSTSFGDTELVSMIFTAQMYMLKDKSFLGKMRHEISEGFSASKAVLKVIASYADRFSSMKEARLAEKAQDVRDLGYRILSNMAQPEREGFNYNDQVVLSRHIFPSDLFRLAVEGVAGVVLRGAGVTAHIAILARSLSVPLLISDDISLLEIPEGLPLLLDATNGKLYVRPDEKTRKNVSEKHRLKKQIPGSYILKGHLSDGLSVSVHANINILKDAEDALREGAEGIGLYRSEFPFILKNDFLSEEQQFRLYRSIVGIQNGKPIILRTADIGGDKLLQGRSESESNPFLGVRGIRFSLANLEMFRDQIRAMLRAGYGADLGIMLPMVSGVEEILQARQEVELCIRQLEARGEPFNAHPKIGAMIELPSAAMSVRELAGVTDFLSIGSNDLIMYLLAVDRTNENLSHLYRSHHPTVLRLLSSIIKEAVDEGRDISVCGDIASDPQLIPVLVGMGIRKLSVSPSQVENVKKRLLQFTHEETLQICREILEVRRLEDMDEFMKSLKLRYPYAEEGASS</sequence>
<comment type="catalytic activity">
    <reaction evidence="1">
        <text>L-histidyl-[protein] + phosphoenolpyruvate = N(pros)-phospho-L-histidyl-[protein] + pyruvate</text>
        <dbReference type="Rhea" id="RHEA:23880"/>
        <dbReference type="Rhea" id="RHEA-COMP:9745"/>
        <dbReference type="Rhea" id="RHEA-COMP:9746"/>
        <dbReference type="ChEBI" id="CHEBI:15361"/>
        <dbReference type="ChEBI" id="CHEBI:29979"/>
        <dbReference type="ChEBI" id="CHEBI:58702"/>
        <dbReference type="ChEBI" id="CHEBI:64837"/>
        <dbReference type="EC" id="2.7.3.9"/>
    </reaction>
</comment>
<dbReference type="EC" id="2.7.3.9" evidence="6"/>
<dbReference type="Gene3D" id="3.50.30.10">
    <property type="entry name" value="Phosphohistidine domain"/>
    <property type="match status" value="1"/>
</dbReference>
<dbReference type="InterPro" id="IPR036618">
    <property type="entry name" value="PtsI_HPr-bd_sf"/>
</dbReference>
<keyword evidence="15" id="KW-0460">Magnesium</keyword>
<evidence type="ECO:0000256" key="13">
    <source>
        <dbReference type="ARBA" id="ARBA00022723"/>
    </source>
</evidence>
<evidence type="ECO:0000256" key="1">
    <source>
        <dbReference type="ARBA" id="ARBA00000683"/>
    </source>
</evidence>
<accession>A0A5C1QPF6</accession>
<evidence type="ECO:0000256" key="14">
    <source>
        <dbReference type="ARBA" id="ARBA00022777"/>
    </source>
</evidence>
<evidence type="ECO:0000256" key="12">
    <source>
        <dbReference type="ARBA" id="ARBA00022683"/>
    </source>
</evidence>
<feature type="domain" description="PEP-utilising enzyme C-terminal" evidence="18">
    <location>
        <begin position="451"/>
        <end position="727"/>
    </location>
</feature>
<dbReference type="PANTHER" id="PTHR46244:SF3">
    <property type="entry name" value="PHOSPHOENOLPYRUVATE-PROTEIN PHOSPHOTRANSFERASE"/>
    <property type="match status" value="1"/>
</dbReference>
<keyword evidence="14" id="KW-0418">Kinase</keyword>
<dbReference type="InterPro" id="IPR015813">
    <property type="entry name" value="Pyrv/PenolPyrv_kinase-like_dom"/>
</dbReference>
<dbReference type="Pfam" id="PF00391">
    <property type="entry name" value="PEP-utilizers"/>
    <property type="match status" value="1"/>
</dbReference>
<dbReference type="InterPro" id="IPR006318">
    <property type="entry name" value="PTS_EI-like"/>
</dbReference>
<dbReference type="Proteomes" id="UP000324209">
    <property type="component" value="Chromosome"/>
</dbReference>
<comment type="subcellular location">
    <subcellularLocation>
        <location evidence="4">Cytoplasm</location>
    </subcellularLocation>
</comment>
<protein>
    <recommendedName>
        <fullName evidence="7">Phosphoenolpyruvate-protein phosphotransferase</fullName>
        <ecNumber evidence="6">2.7.3.9</ecNumber>
    </recommendedName>
    <alternativeName>
        <fullName evidence="16">Phosphotransferase system, enzyme I</fullName>
    </alternativeName>
</protein>
<evidence type="ECO:0000256" key="9">
    <source>
        <dbReference type="ARBA" id="ARBA00022490"/>
    </source>
</evidence>
<keyword evidence="11 20" id="KW-0808">Transferase</keyword>
<dbReference type="PRINTS" id="PR01736">
    <property type="entry name" value="PHPHTRNFRASE"/>
</dbReference>
<dbReference type="PANTHER" id="PTHR46244">
    <property type="entry name" value="PHOSPHOENOLPYRUVATE-PROTEIN PHOSPHOTRANSFERASE"/>
    <property type="match status" value="1"/>
</dbReference>
<feature type="domain" description="Phosphotransferase system enzyme I N-terminal" evidence="19">
    <location>
        <begin position="200"/>
        <end position="320"/>
    </location>
</feature>
<dbReference type="Gene3D" id="3.20.20.60">
    <property type="entry name" value="Phosphoenolpyruvate-binding domains"/>
    <property type="match status" value="1"/>
</dbReference>
<keyword evidence="20" id="KW-0670">Pyruvate</keyword>
<dbReference type="InterPro" id="IPR008279">
    <property type="entry name" value="PEP-util_enz_mobile_dom"/>
</dbReference>
<dbReference type="SUPFAM" id="SSF51621">
    <property type="entry name" value="Phosphoenolpyruvate/pyruvate domain"/>
    <property type="match status" value="1"/>
</dbReference>
<dbReference type="InterPro" id="IPR000121">
    <property type="entry name" value="PEP_util_C"/>
</dbReference>
<keyword evidence="12" id="KW-0598">Phosphotransferase system</keyword>
<evidence type="ECO:0000256" key="4">
    <source>
        <dbReference type="ARBA" id="ARBA00004496"/>
    </source>
</evidence>
<dbReference type="Gene3D" id="1.10.274.10">
    <property type="entry name" value="PtsI, HPr-binding domain"/>
    <property type="match status" value="1"/>
</dbReference>
<dbReference type="SUPFAM" id="SSF55781">
    <property type="entry name" value="GAF domain-like"/>
    <property type="match status" value="1"/>
</dbReference>
<dbReference type="GO" id="GO:0009401">
    <property type="term" value="P:phosphoenolpyruvate-dependent sugar phosphotransferase system"/>
    <property type="evidence" value="ECO:0007669"/>
    <property type="project" value="UniProtKB-KW"/>
</dbReference>
<dbReference type="GO" id="GO:0008965">
    <property type="term" value="F:phosphoenolpyruvate-protein phosphotransferase activity"/>
    <property type="evidence" value="ECO:0007669"/>
    <property type="project" value="UniProtKB-EC"/>
</dbReference>
<keyword evidence="10" id="KW-0762">Sugar transport</keyword>
<evidence type="ECO:0000259" key="18">
    <source>
        <dbReference type="Pfam" id="PF02896"/>
    </source>
</evidence>
<organism evidence="20 21">
    <name type="scientific">Oceanispirochaeta crateris</name>
    <dbReference type="NCBI Taxonomy" id="2518645"/>
    <lineage>
        <taxon>Bacteria</taxon>
        <taxon>Pseudomonadati</taxon>
        <taxon>Spirochaetota</taxon>
        <taxon>Spirochaetia</taxon>
        <taxon>Spirochaetales</taxon>
        <taxon>Spirochaetaceae</taxon>
        <taxon>Oceanispirochaeta</taxon>
    </lineage>
</organism>